<evidence type="ECO:0000313" key="1">
    <source>
        <dbReference type="EMBL" id="RHN50534.1"/>
    </source>
</evidence>
<dbReference type="Gramene" id="rna34830">
    <property type="protein sequence ID" value="RHN50534.1"/>
    <property type="gene ID" value="gene34830"/>
</dbReference>
<name>A0A396HFD5_MEDTR</name>
<reference evidence="2" key="1">
    <citation type="journal article" date="2018" name="Nat. Plants">
        <title>Whole-genome landscape of Medicago truncatula symbiotic genes.</title>
        <authorList>
            <person name="Pecrix Y."/>
            <person name="Staton S.E."/>
            <person name="Sallet E."/>
            <person name="Lelandais-Briere C."/>
            <person name="Moreau S."/>
            <person name="Carrere S."/>
            <person name="Blein T."/>
            <person name="Jardinaud M.F."/>
            <person name="Latrasse D."/>
            <person name="Zouine M."/>
            <person name="Zahm M."/>
            <person name="Kreplak J."/>
            <person name="Mayjonade B."/>
            <person name="Satge C."/>
            <person name="Perez M."/>
            <person name="Cauet S."/>
            <person name="Marande W."/>
            <person name="Chantry-Darmon C."/>
            <person name="Lopez-Roques C."/>
            <person name="Bouchez O."/>
            <person name="Berard A."/>
            <person name="Debelle F."/>
            <person name="Munos S."/>
            <person name="Bendahmane A."/>
            <person name="Berges H."/>
            <person name="Niebel A."/>
            <person name="Buitink J."/>
            <person name="Frugier F."/>
            <person name="Benhamed M."/>
            <person name="Crespi M."/>
            <person name="Gouzy J."/>
            <person name="Gamas P."/>
        </authorList>
    </citation>
    <scope>NUCLEOTIDE SEQUENCE [LARGE SCALE GENOMIC DNA]</scope>
    <source>
        <strain evidence="2">cv. Jemalong A17</strain>
    </source>
</reference>
<proteinExistence type="predicted"/>
<dbReference type="Proteomes" id="UP000265566">
    <property type="component" value="Chromosome 6"/>
</dbReference>
<protein>
    <submittedName>
        <fullName evidence="1">Uncharacterized protein</fullName>
    </submittedName>
</protein>
<accession>A0A396HFD5</accession>
<gene>
    <name evidence="1" type="ORF">MtrunA17_Chr6g0458481</name>
</gene>
<organism evidence="1 2">
    <name type="scientific">Medicago truncatula</name>
    <name type="common">Barrel medic</name>
    <name type="synonym">Medicago tribuloides</name>
    <dbReference type="NCBI Taxonomy" id="3880"/>
    <lineage>
        <taxon>Eukaryota</taxon>
        <taxon>Viridiplantae</taxon>
        <taxon>Streptophyta</taxon>
        <taxon>Embryophyta</taxon>
        <taxon>Tracheophyta</taxon>
        <taxon>Spermatophyta</taxon>
        <taxon>Magnoliopsida</taxon>
        <taxon>eudicotyledons</taxon>
        <taxon>Gunneridae</taxon>
        <taxon>Pentapetalae</taxon>
        <taxon>rosids</taxon>
        <taxon>fabids</taxon>
        <taxon>Fabales</taxon>
        <taxon>Fabaceae</taxon>
        <taxon>Papilionoideae</taxon>
        <taxon>50 kb inversion clade</taxon>
        <taxon>NPAAA clade</taxon>
        <taxon>Hologalegina</taxon>
        <taxon>IRL clade</taxon>
        <taxon>Trifolieae</taxon>
        <taxon>Medicago</taxon>
    </lineage>
</organism>
<sequence length="83" mass="9013">MIINGLKALPPAQGTEAMTQIVDELLKWDNNIAKVQGKKVKTVGNPSENQTANDGWTEKVATRGVREGNQRATCSTSEGERQC</sequence>
<evidence type="ECO:0000313" key="2">
    <source>
        <dbReference type="Proteomes" id="UP000265566"/>
    </source>
</evidence>
<dbReference type="AlphaFoldDB" id="A0A396HFD5"/>
<comment type="caution">
    <text evidence="1">The sequence shown here is derived from an EMBL/GenBank/DDBJ whole genome shotgun (WGS) entry which is preliminary data.</text>
</comment>
<dbReference type="EMBL" id="PSQE01000006">
    <property type="protein sequence ID" value="RHN50534.1"/>
    <property type="molecule type" value="Genomic_DNA"/>
</dbReference>